<keyword evidence="2" id="KW-1185">Reference proteome</keyword>
<accession>A0ABT1ED24</accession>
<comment type="caution">
    <text evidence="1">The sequence shown here is derived from an EMBL/GenBank/DDBJ whole genome shotgun (WGS) entry which is preliminary data.</text>
</comment>
<gene>
    <name evidence="1" type="ORF">NK125_15145</name>
</gene>
<evidence type="ECO:0000313" key="1">
    <source>
        <dbReference type="EMBL" id="MCP1103733.1"/>
    </source>
</evidence>
<dbReference type="RefSeq" id="WP_262067499.1">
    <property type="nucleotide sequence ID" value="NZ_JAMXOD010000045.1"/>
</dbReference>
<organism evidence="1 2">
    <name type="scientific">Aequitasia blattaphilus</name>
    <dbReference type="NCBI Taxonomy" id="2949332"/>
    <lineage>
        <taxon>Bacteria</taxon>
        <taxon>Bacillati</taxon>
        <taxon>Bacillota</taxon>
        <taxon>Clostridia</taxon>
        <taxon>Lachnospirales</taxon>
        <taxon>Lachnospiraceae</taxon>
        <taxon>Aequitasia</taxon>
    </lineage>
</organism>
<protein>
    <submittedName>
        <fullName evidence="1">Uncharacterized protein</fullName>
    </submittedName>
</protein>
<sequence length="167" mass="18783">MSLIIATKNRRFTLKADENICEELFDKYILQLICGDEEEAGLETKVCEDVNNQVLKVMSDEYPEQMPAVNHYPTSKYGGFLHIQCKHCGAAKTYCAKTPTDTFICGCGEYTEITDVKTLYANCECGKQAKYRTNTTEIMFDIPCVECGAPVPIAYNEKKGIYETVRG</sequence>
<name>A0ABT1ED24_9FIRM</name>
<proteinExistence type="predicted"/>
<dbReference type="EMBL" id="JAMZFW010000045">
    <property type="protein sequence ID" value="MCP1103733.1"/>
    <property type="molecule type" value="Genomic_DNA"/>
</dbReference>
<evidence type="ECO:0000313" key="2">
    <source>
        <dbReference type="Proteomes" id="UP001523566"/>
    </source>
</evidence>
<reference evidence="1 2" key="1">
    <citation type="journal article" date="2022" name="Genome Biol. Evol.">
        <title>Host diet, physiology and behaviors set the stage for Lachnospiraceae cladogenesis.</title>
        <authorList>
            <person name="Vera-Ponce De Leon A."/>
            <person name="Schneider M."/>
            <person name="Jahnes B.C."/>
            <person name="Sadowski V."/>
            <person name="Camuy-Velez L.A."/>
            <person name="Duan J."/>
            <person name="Sabree Z.L."/>
        </authorList>
    </citation>
    <scope>NUCLEOTIDE SEQUENCE [LARGE SCALE GENOMIC DNA]</scope>
    <source>
        <strain evidence="1 2">PAL113</strain>
    </source>
</reference>
<dbReference type="Proteomes" id="UP001523566">
    <property type="component" value="Unassembled WGS sequence"/>
</dbReference>